<dbReference type="Proteomes" id="UP000006591">
    <property type="component" value="Chromosome 8"/>
</dbReference>
<accession>A0A0E0IE00</accession>
<keyword evidence="3" id="KW-1185">Reference proteome</keyword>
<dbReference type="HOGENOM" id="CLU_1279437_0_0_1"/>
<dbReference type="EnsemblPlants" id="ONIVA08G21830.1">
    <property type="protein sequence ID" value="ONIVA08G21830.1"/>
    <property type="gene ID" value="ONIVA08G21830"/>
</dbReference>
<feature type="region of interest" description="Disordered" evidence="1">
    <location>
        <begin position="162"/>
        <end position="216"/>
    </location>
</feature>
<feature type="compositionally biased region" description="Basic residues" evidence="1">
    <location>
        <begin position="180"/>
        <end position="190"/>
    </location>
</feature>
<organism evidence="2">
    <name type="scientific">Oryza nivara</name>
    <name type="common">Indian wild rice</name>
    <name type="synonym">Oryza sativa f. spontanea</name>
    <dbReference type="NCBI Taxonomy" id="4536"/>
    <lineage>
        <taxon>Eukaryota</taxon>
        <taxon>Viridiplantae</taxon>
        <taxon>Streptophyta</taxon>
        <taxon>Embryophyta</taxon>
        <taxon>Tracheophyta</taxon>
        <taxon>Spermatophyta</taxon>
        <taxon>Magnoliopsida</taxon>
        <taxon>Liliopsida</taxon>
        <taxon>Poales</taxon>
        <taxon>Poaceae</taxon>
        <taxon>BOP clade</taxon>
        <taxon>Oryzoideae</taxon>
        <taxon>Oryzeae</taxon>
        <taxon>Oryzinae</taxon>
        <taxon>Oryza</taxon>
    </lineage>
</organism>
<evidence type="ECO:0000313" key="3">
    <source>
        <dbReference type="Proteomes" id="UP000006591"/>
    </source>
</evidence>
<reference evidence="2" key="2">
    <citation type="submission" date="2018-04" db="EMBL/GenBank/DDBJ databases">
        <title>OnivRS2 (Oryza nivara Reference Sequence Version 2).</title>
        <authorList>
            <person name="Zhang J."/>
            <person name="Kudrna D."/>
            <person name="Lee S."/>
            <person name="Talag J."/>
            <person name="Rajasekar S."/>
            <person name="Welchert J."/>
            <person name="Hsing Y.-I."/>
            <person name="Wing R.A."/>
        </authorList>
    </citation>
    <scope>NUCLEOTIDE SEQUENCE [LARGE SCALE GENOMIC DNA]</scope>
    <source>
        <strain evidence="2">SL10</strain>
    </source>
</reference>
<feature type="region of interest" description="Disordered" evidence="1">
    <location>
        <begin position="99"/>
        <end position="124"/>
    </location>
</feature>
<sequence length="216" mass="23604">MPLDRNSGGGYHPCHKSFLGANWSPGKGILGAGTNDILQPLHRPQKQQGVQVVNLPAVCNQHQLQVSLWTVCLPAFDIATQLKACLLQEVKRSAAQKSQKLDRWGKDHPHGFFTKKPQQPKPAKKVMNPGPLTQGPAPHGSGLNLCFEAPVPYTRACPQASEVGSRTRAAEAGSGETRQWRKPRSHKTFRRQCASADASPTSPLLHRRLIPSAPLR</sequence>
<protein>
    <submittedName>
        <fullName evidence="2">Uncharacterized protein</fullName>
    </submittedName>
</protein>
<dbReference type="AlphaFoldDB" id="A0A0E0IE00"/>
<feature type="compositionally biased region" description="Basic and acidic residues" evidence="1">
    <location>
        <begin position="99"/>
        <end position="110"/>
    </location>
</feature>
<reference evidence="2" key="1">
    <citation type="submission" date="2015-04" db="UniProtKB">
        <authorList>
            <consortium name="EnsemblPlants"/>
        </authorList>
    </citation>
    <scope>IDENTIFICATION</scope>
    <source>
        <strain evidence="2">SL10</strain>
    </source>
</reference>
<evidence type="ECO:0000256" key="1">
    <source>
        <dbReference type="SAM" id="MobiDB-lite"/>
    </source>
</evidence>
<name>A0A0E0IE00_ORYNI</name>
<dbReference type="Gramene" id="ONIVA08G21830.1">
    <property type="protein sequence ID" value="ONIVA08G21830.1"/>
    <property type="gene ID" value="ONIVA08G21830"/>
</dbReference>
<evidence type="ECO:0000313" key="2">
    <source>
        <dbReference type="EnsemblPlants" id="ONIVA08G21830.1"/>
    </source>
</evidence>
<proteinExistence type="predicted"/>